<comment type="caution">
    <text evidence="1">The sequence shown here is derived from an EMBL/GenBank/DDBJ whole genome shotgun (WGS) entry which is preliminary data.</text>
</comment>
<gene>
    <name evidence="1" type="ORF">PSON_ATCC_30995.1.T0130049</name>
</gene>
<organism evidence="1 2">
    <name type="scientific">Paramecium sonneborni</name>
    <dbReference type="NCBI Taxonomy" id="65129"/>
    <lineage>
        <taxon>Eukaryota</taxon>
        <taxon>Sar</taxon>
        <taxon>Alveolata</taxon>
        <taxon>Ciliophora</taxon>
        <taxon>Intramacronucleata</taxon>
        <taxon>Oligohymenophorea</taxon>
        <taxon>Peniculida</taxon>
        <taxon>Parameciidae</taxon>
        <taxon>Paramecium</taxon>
    </lineage>
</organism>
<dbReference type="Proteomes" id="UP000692954">
    <property type="component" value="Unassembled WGS sequence"/>
</dbReference>
<name>A0A8S1L8R3_9CILI</name>
<protein>
    <submittedName>
        <fullName evidence="1">Uncharacterized protein</fullName>
    </submittedName>
</protein>
<reference evidence="1" key="1">
    <citation type="submission" date="2021-01" db="EMBL/GenBank/DDBJ databases">
        <authorList>
            <consortium name="Genoscope - CEA"/>
            <person name="William W."/>
        </authorList>
    </citation>
    <scope>NUCLEOTIDE SEQUENCE</scope>
</reference>
<evidence type="ECO:0000313" key="2">
    <source>
        <dbReference type="Proteomes" id="UP000692954"/>
    </source>
</evidence>
<keyword evidence="2" id="KW-1185">Reference proteome</keyword>
<accession>A0A8S1L8R3</accession>
<proteinExistence type="predicted"/>
<dbReference type="EMBL" id="CAJJDN010000013">
    <property type="protein sequence ID" value="CAD8059094.1"/>
    <property type="molecule type" value="Genomic_DNA"/>
</dbReference>
<dbReference type="AlphaFoldDB" id="A0A8S1L8R3"/>
<sequence length="45" mass="5173">MKVIATRVIDKRKLVNNPTKKSEPINKIACISLIISIFIARFNFK</sequence>
<evidence type="ECO:0000313" key="1">
    <source>
        <dbReference type="EMBL" id="CAD8059094.1"/>
    </source>
</evidence>